<keyword evidence="2" id="KW-1185">Reference proteome</keyword>
<sequence length="62" mass="6995">MYVNTGASIEVARSPTKGTRRLSAQMGVSQNGAMHVLRAIKWHPYKLKILQYLKEDHSDHSS</sequence>
<proteinExistence type="predicted"/>
<reference evidence="1 2" key="1">
    <citation type="journal article" date="2019" name="Sci. Rep.">
        <title>Orb-weaving spider Araneus ventricosus genome elucidates the spidroin gene catalogue.</title>
        <authorList>
            <person name="Kono N."/>
            <person name="Nakamura H."/>
            <person name="Ohtoshi R."/>
            <person name="Moran D.A.P."/>
            <person name="Shinohara A."/>
            <person name="Yoshida Y."/>
            <person name="Fujiwara M."/>
            <person name="Mori M."/>
            <person name="Tomita M."/>
            <person name="Arakawa K."/>
        </authorList>
    </citation>
    <scope>NUCLEOTIDE SEQUENCE [LARGE SCALE GENOMIC DNA]</scope>
</reference>
<dbReference type="EMBL" id="BGPR01103886">
    <property type="protein sequence ID" value="GBM67830.1"/>
    <property type="molecule type" value="Genomic_DNA"/>
</dbReference>
<evidence type="ECO:0000313" key="1">
    <source>
        <dbReference type="EMBL" id="GBM67830.1"/>
    </source>
</evidence>
<dbReference type="AlphaFoldDB" id="A0A4Y2HRB5"/>
<accession>A0A4Y2HRB5</accession>
<evidence type="ECO:0000313" key="2">
    <source>
        <dbReference type="Proteomes" id="UP000499080"/>
    </source>
</evidence>
<feature type="non-terminal residue" evidence="1">
    <location>
        <position position="62"/>
    </location>
</feature>
<dbReference type="Proteomes" id="UP000499080">
    <property type="component" value="Unassembled WGS sequence"/>
</dbReference>
<organism evidence="1 2">
    <name type="scientific">Araneus ventricosus</name>
    <name type="common">Orbweaver spider</name>
    <name type="synonym">Epeira ventricosa</name>
    <dbReference type="NCBI Taxonomy" id="182803"/>
    <lineage>
        <taxon>Eukaryota</taxon>
        <taxon>Metazoa</taxon>
        <taxon>Ecdysozoa</taxon>
        <taxon>Arthropoda</taxon>
        <taxon>Chelicerata</taxon>
        <taxon>Arachnida</taxon>
        <taxon>Araneae</taxon>
        <taxon>Araneomorphae</taxon>
        <taxon>Entelegynae</taxon>
        <taxon>Araneoidea</taxon>
        <taxon>Araneidae</taxon>
        <taxon>Araneus</taxon>
    </lineage>
</organism>
<comment type="caution">
    <text evidence="1">The sequence shown here is derived from an EMBL/GenBank/DDBJ whole genome shotgun (WGS) entry which is preliminary data.</text>
</comment>
<gene>
    <name evidence="1" type="ORF">AVEN_142226_1</name>
</gene>
<protein>
    <submittedName>
        <fullName evidence="1">Uncharacterized protein</fullName>
    </submittedName>
</protein>
<name>A0A4Y2HRB5_ARAVE</name>